<comment type="caution">
    <text evidence="3">The sequence shown here is derived from an EMBL/GenBank/DDBJ whole genome shotgun (WGS) entry which is preliminary data.</text>
</comment>
<dbReference type="SFLD" id="SFLDG01150">
    <property type="entry name" value="Main.1:_Beta-like"/>
    <property type="match status" value="1"/>
</dbReference>
<dbReference type="PANTHER" id="PTHR44051:SF2">
    <property type="entry name" value="HYPOTHETICAL GLUTATHIONE S-TRANSFERASE LIKE PROTEIN"/>
    <property type="match status" value="1"/>
</dbReference>
<dbReference type="InterPro" id="IPR036282">
    <property type="entry name" value="Glutathione-S-Trfase_C_sf"/>
</dbReference>
<reference evidence="3" key="2">
    <citation type="submission" date="2020-09" db="EMBL/GenBank/DDBJ databases">
        <authorList>
            <person name="Sun Q."/>
            <person name="Zhou Y."/>
        </authorList>
    </citation>
    <scope>NUCLEOTIDE SEQUENCE</scope>
    <source>
        <strain evidence="3">CGMCC 1.12426</strain>
    </source>
</reference>
<dbReference type="SFLD" id="SFLDS00019">
    <property type="entry name" value="Glutathione_Transferase_(cytos"/>
    <property type="match status" value="1"/>
</dbReference>
<dbReference type="SUPFAM" id="SSF52833">
    <property type="entry name" value="Thioredoxin-like"/>
    <property type="match status" value="1"/>
</dbReference>
<reference evidence="3" key="1">
    <citation type="journal article" date="2014" name="Int. J. Syst. Evol. Microbiol.">
        <title>Complete genome sequence of Corynebacterium casei LMG S-19264T (=DSM 44701T), isolated from a smear-ripened cheese.</title>
        <authorList>
            <consortium name="US DOE Joint Genome Institute (JGI-PGF)"/>
            <person name="Walter F."/>
            <person name="Albersmeier A."/>
            <person name="Kalinowski J."/>
            <person name="Ruckert C."/>
        </authorList>
    </citation>
    <scope>NUCLEOTIDE SEQUENCE</scope>
    <source>
        <strain evidence="3">CGMCC 1.12426</strain>
    </source>
</reference>
<dbReference type="Gene3D" id="3.40.30.10">
    <property type="entry name" value="Glutaredoxin"/>
    <property type="match status" value="1"/>
</dbReference>
<dbReference type="InterPro" id="IPR004045">
    <property type="entry name" value="Glutathione_S-Trfase_N"/>
</dbReference>
<feature type="domain" description="GST C-terminal" evidence="2">
    <location>
        <begin position="87"/>
        <end position="212"/>
    </location>
</feature>
<dbReference type="OrthoDB" id="9810080at2"/>
<dbReference type="RefSeq" id="WP_150496400.1">
    <property type="nucleotide sequence ID" value="NZ_BMFA01000006.1"/>
</dbReference>
<accession>A0A916X0K2</accession>
<gene>
    <name evidence="3" type="ORF">GCM10011316_20940</name>
</gene>
<dbReference type="PANTHER" id="PTHR44051">
    <property type="entry name" value="GLUTATHIONE S-TRANSFERASE-RELATED"/>
    <property type="match status" value="1"/>
</dbReference>
<dbReference type="Proteomes" id="UP000605148">
    <property type="component" value="Unassembled WGS sequence"/>
</dbReference>
<evidence type="ECO:0000313" key="3">
    <source>
        <dbReference type="EMBL" id="GGB48656.1"/>
    </source>
</evidence>
<evidence type="ECO:0000259" key="2">
    <source>
        <dbReference type="PROSITE" id="PS50405"/>
    </source>
</evidence>
<dbReference type="CDD" id="cd03056">
    <property type="entry name" value="GST_N_4"/>
    <property type="match status" value="1"/>
</dbReference>
<dbReference type="Pfam" id="PF00043">
    <property type="entry name" value="GST_C"/>
    <property type="match status" value="1"/>
</dbReference>
<dbReference type="InterPro" id="IPR040079">
    <property type="entry name" value="Glutathione_S-Trfase"/>
</dbReference>
<proteinExistence type="predicted"/>
<dbReference type="PROSITE" id="PS50405">
    <property type="entry name" value="GST_CTER"/>
    <property type="match status" value="1"/>
</dbReference>
<dbReference type="InterPro" id="IPR010987">
    <property type="entry name" value="Glutathione-S-Trfase_C-like"/>
</dbReference>
<evidence type="ECO:0000259" key="1">
    <source>
        <dbReference type="PROSITE" id="PS50404"/>
    </source>
</evidence>
<dbReference type="InterPro" id="IPR036249">
    <property type="entry name" value="Thioredoxin-like_sf"/>
</dbReference>
<dbReference type="SUPFAM" id="SSF47616">
    <property type="entry name" value="GST C-terminal domain-like"/>
    <property type="match status" value="1"/>
</dbReference>
<dbReference type="SFLD" id="SFLDG00358">
    <property type="entry name" value="Main_(cytGST)"/>
    <property type="match status" value="1"/>
</dbReference>
<dbReference type="Pfam" id="PF13409">
    <property type="entry name" value="GST_N_2"/>
    <property type="match status" value="1"/>
</dbReference>
<evidence type="ECO:0000313" key="4">
    <source>
        <dbReference type="Proteomes" id="UP000605148"/>
    </source>
</evidence>
<feature type="domain" description="GST N-terminal" evidence="1">
    <location>
        <begin position="2"/>
        <end position="84"/>
    </location>
</feature>
<protein>
    <submittedName>
        <fullName evidence="3">Glutathione S-transferase</fullName>
    </submittedName>
</protein>
<keyword evidence="4" id="KW-1185">Reference proteome</keyword>
<dbReference type="EMBL" id="BMFA01000006">
    <property type="protein sequence ID" value="GGB48656.1"/>
    <property type="molecule type" value="Genomic_DNA"/>
</dbReference>
<name>A0A916X0K2_9HYPH</name>
<dbReference type="PROSITE" id="PS50404">
    <property type="entry name" value="GST_NTER"/>
    <property type="match status" value="1"/>
</dbReference>
<organism evidence="3 4">
    <name type="scientific">Roseibium aquae</name>
    <dbReference type="NCBI Taxonomy" id="1323746"/>
    <lineage>
        <taxon>Bacteria</taxon>
        <taxon>Pseudomonadati</taxon>
        <taxon>Pseudomonadota</taxon>
        <taxon>Alphaproteobacteria</taxon>
        <taxon>Hyphomicrobiales</taxon>
        <taxon>Stappiaceae</taxon>
        <taxon>Roseibium</taxon>
    </lineage>
</organism>
<sequence>MAEYVLHCMAQSGHSYKVALMLELCGADWEPSWVDFFNGETRSEKFRAELNAMGEVPVLDHNGRLLTQSAVIMDYLAEIFGKFGWSDDDERREILRWTIFDNQKLSGMIGPLRFLRAIARTGETDVTKFLEGRARGALAILNNHLATRAFATGAKLTTADFSLCSYLYYDGEYGIDLSEYENIQNWLERIKAQQGWKHPYDLMPGHPLPDAA</sequence>
<dbReference type="AlphaFoldDB" id="A0A916X0K2"/>
<dbReference type="Gene3D" id="1.20.1050.10">
    <property type="match status" value="1"/>
</dbReference>
<dbReference type="InterPro" id="IPR004046">
    <property type="entry name" value="GST_C"/>
</dbReference>